<feature type="region of interest" description="Disordered" evidence="1">
    <location>
        <begin position="1"/>
        <end position="54"/>
    </location>
</feature>
<feature type="transmembrane region" description="Helical" evidence="2">
    <location>
        <begin position="61"/>
        <end position="81"/>
    </location>
</feature>
<gene>
    <name evidence="3" type="ORF">FH969_05115</name>
</gene>
<keyword evidence="4" id="KW-1185">Reference proteome</keyword>
<evidence type="ECO:0000313" key="4">
    <source>
        <dbReference type="Proteomes" id="UP000313849"/>
    </source>
</evidence>
<dbReference type="OrthoDB" id="3264966at2"/>
<proteinExistence type="predicted"/>
<dbReference type="AlphaFoldDB" id="A0A5C5BCI5"/>
<keyword evidence="2" id="KW-1133">Transmembrane helix</keyword>
<evidence type="ECO:0000256" key="2">
    <source>
        <dbReference type="SAM" id="Phobius"/>
    </source>
</evidence>
<dbReference type="RefSeq" id="WP_139986363.1">
    <property type="nucleotide sequence ID" value="NZ_VENP01000013.1"/>
</dbReference>
<evidence type="ECO:0000256" key="1">
    <source>
        <dbReference type="SAM" id="MobiDB-lite"/>
    </source>
</evidence>
<comment type="caution">
    <text evidence="3">The sequence shown here is derived from an EMBL/GenBank/DDBJ whole genome shotgun (WGS) entry which is preliminary data.</text>
</comment>
<keyword evidence="2" id="KW-0812">Transmembrane</keyword>
<organism evidence="3 4">
    <name type="scientific">Miniimonas arenae</name>
    <dbReference type="NCBI Taxonomy" id="676201"/>
    <lineage>
        <taxon>Bacteria</taxon>
        <taxon>Bacillati</taxon>
        <taxon>Actinomycetota</taxon>
        <taxon>Actinomycetes</taxon>
        <taxon>Micrococcales</taxon>
        <taxon>Beutenbergiaceae</taxon>
        <taxon>Miniimonas</taxon>
    </lineage>
</organism>
<dbReference type="Pfam" id="PF18986">
    <property type="entry name" value="DUF5719"/>
    <property type="match status" value="1"/>
</dbReference>
<sequence>MSTSETDSGLDAGREREVSTTGDEATAPERAEATKAPRQGGKRRPRSIHPGREGLTRTLRIVSALGVLALGAGVVVGASALPTAQVAQAQPLAVAVPPTGVALTCPTAPAATSGAATDSELSGASTTTTQVLGAVLARGGALPSATLGTLTAAGTALTPGPDGAIGTLADPAEPSVLRADPAGGAAAFAVAATASRADSGDLRGLSAASCPAGSSTLWFAGGRTTIGSSATLSLRNAGSTAATVTLAAWGATGPVALTSTAVVVPPGSQQTVSLEAVAPDQDRLALQLTAAGGLVSATIATNQLDGLTPAGTDVVSATAAPGVEALVPGVVLGSSTIDDEDTALVRVLNPGETPATVSIELLGSDGVVPISGLNGLVVEAGAVTDVTLGGAPPGTYTVRVSSDLPVVTGASLVRVGQPAPEDPDVPVVDRAWLSSVASGTSQAVALPGLGSVVERGELVIGAVEDATVTATALDATGTVVGTVEVDVPAGRSVALDVSQLGSSPALVRLTSDAPVAAGAVLTYTDPLGELVSVIGAQQDPQVERSAAIRVSLG</sequence>
<reference evidence="3 4" key="1">
    <citation type="submission" date="2019-06" db="EMBL/GenBank/DDBJ databases">
        <title>Draft genome sequence of Miniimonas arenae KCTC 19750T isolated from sea sand.</title>
        <authorList>
            <person name="Park S.-J."/>
        </authorList>
    </citation>
    <scope>NUCLEOTIDE SEQUENCE [LARGE SCALE GENOMIC DNA]</scope>
    <source>
        <strain evidence="3 4">KCTC 19750</strain>
    </source>
</reference>
<evidence type="ECO:0000313" key="3">
    <source>
        <dbReference type="EMBL" id="TNU75931.1"/>
    </source>
</evidence>
<dbReference type="Proteomes" id="UP000313849">
    <property type="component" value="Unassembled WGS sequence"/>
</dbReference>
<name>A0A5C5BCI5_9MICO</name>
<dbReference type="EMBL" id="VENP01000013">
    <property type="protein sequence ID" value="TNU75931.1"/>
    <property type="molecule type" value="Genomic_DNA"/>
</dbReference>
<protein>
    <submittedName>
        <fullName evidence="3">Uncharacterized protein</fullName>
    </submittedName>
</protein>
<accession>A0A5C5BCI5</accession>
<dbReference type="InterPro" id="IPR043777">
    <property type="entry name" value="DUF5719"/>
</dbReference>
<feature type="compositionally biased region" description="Basic residues" evidence="1">
    <location>
        <begin position="40"/>
        <end position="49"/>
    </location>
</feature>
<keyword evidence="2" id="KW-0472">Membrane</keyword>